<evidence type="ECO:0000313" key="1">
    <source>
        <dbReference type="EMBL" id="AWG23900.1"/>
    </source>
</evidence>
<name>A0A2S1LJF8_9FLAO</name>
<dbReference type="InterPro" id="IPR058512">
    <property type="entry name" value="DUF8199"/>
</dbReference>
<protein>
    <submittedName>
        <fullName evidence="1">Uncharacterized protein</fullName>
    </submittedName>
</protein>
<dbReference type="Pfam" id="PF26622">
    <property type="entry name" value="DUF8199"/>
    <property type="match status" value="1"/>
</dbReference>
<gene>
    <name evidence="1" type="ORF">FK004_01005</name>
</gene>
<organism evidence="1 2">
    <name type="scientific">Flavobacterium kingsejongi</name>
    <dbReference type="NCBI Taxonomy" id="1678728"/>
    <lineage>
        <taxon>Bacteria</taxon>
        <taxon>Pseudomonadati</taxon>
        <taxon>Bacteroidota</taxon>
        <taxon>Flavobacteriia</taxon>
        <taxon>Flavobacteriales</taxon>
        <taxon>Flavobacteriaceae</taxon>
        <taxon>Flavobacterium</taxon>
    </lineage>
</organism>
<dbReference type="NCBIfam" id="NF047658">
    <property type="entry name" value="HYC_CC_PP"/>
    <property type="match status" value="1"/>
</dbReference>
<sequence>MVSNIGFAFTVHFCGDQLASVSTGYALKANPGKAYSCCGEQVQKASCCKDKVVKVKHKSDNVITKALSVTTDNFYVIPEWKPLVFAAYPQVQTPSDVAYYCDAHAPPLFQLYCQYILYA</sequence>
<keyword evidence="2" id="KW-1185">Reference proteome</keyword>
<dbReference type="InterPro" id="IPR058060">
    <property type="entry name" value="HYC_CC_PP"/>
</dbReference>
<dbReference type="Proteomes" id="UP000244677">
    <property type="component" value="Chromosome"/>
</dbReference>
<proteinExistence type="predicted"/>
<dbReference type="KEGG" id="fki:FK004_01005"/>
<dbReference type="EMBL" id="CP020919">
    <property type="protein sequence ID" value="AWG23900.1"/>
    <property type="molecule type" value="Genomic_DNA"/>
</dbReference>
<reference evidence="1 2" key="1">
    <citation type="submission" date="2017-04" db="EMBL/GenBank/DDBJ databases">
        <title>Complete genome sequence of Flavobacterium kingsejong AJ004.</title>
        <authorList>
            <person name="Lee P.C."/>
        </authorList>
    </citation>
    <scope>NUCLEOTIDE SEQUENCE [LARGE SCALE GENOMIC DNA]</scope>
    <source>
        <strain evidence="1 2">AJ004</strain>
    </source>
</reference>
<accession>A0A2S1LJF8</accession>
<evidence type="ECO:0000313" key="2">
    <source>
        <dbReference type="Proteomes" id="UP000244677"/>
    </source>
</evidence>
<dbReference type="AlphaFoldDB" id="A0A2S1LJF8"/>